<dbReference type="SUPFAM" id="SSF52266">
    <property type="entry name" value="SGNH hydrolase"/>
    <property type="match status" value="1"/>
</dbReference>
<comment type="caution">
    <text evidence="1">The sequence shown here is derived from an EMBL/GenBank/DDBJ whole genome shotgun (WGS) entry which is preliminary data.</text>
</comment>
<dbReference type="InterPro" id="IPR051532">
    <property type="entry name" value="Ester_Hydrolysis_Enzymes"/>
</dbReference>
<reference evidence="1 2" key="1">
    <citation type="submission" date="2021-11" db="EMBL/GenBank/DDBJ databases">
        <title>Comparative genomics of bee honey and flower isolates.</title>
        <authorList>
            <person name="Bechtner J.D."/>
            <person name="Gallus M.K."/>
            <person name="Ehrmann M."/>
        </authorList>
    </citation>
    <scope>NUCLEOTIDE SEQUENCE [LARGE SCALE GENOMIC DNA]</scope>
    <source>
        <strain evidence="1 2">M161</strain>
    </source>
</reference>
<dbReference type="PANTHER" id="PTHR30383:SF27">
    <property type="entry name" value="SPORE GERMINATION LIPASE LIPC"/>
    <property type="match status" value="1"/>
</dbReference>
<organism evidence="1 2">
    <name type="scientific">Apilactobacillus xinyiensis</name>
    <dbReference type="NCBI Taxonomy" id="2841032"/>
    <lineage>
        <taxon>Bacteria</taxon>
        <taxon>Bacillati</taxon>
        <taxon>Bacillota</taxon>
        <taxon>Bacilli</taxon>
        <taxon>Lactobacillales</taxon>
        <taxon>Lactobacillaceae</taxon>
        <taxon>Apilactobacillus</taxon>
    </lineage>
</organism>
<accession>A0ABT0HZT9</accession>
<dbReference type="Proteomes" id="UP001522905">
    <property type="component" value="Unassembled WGS sequence"/>
</dbReference>
<dbReference type="PANTHER" id="PTHR30383">
    <property type="entry name" value="THIOESTERASE 1/PROTEASE 1/LYSOPHOSPHOLIPASE L1"/>
    <property type="match status" value="1"/>
</dbReference>
<dbReference type="EMBL" id="JAJIAO010000001">
    <property type="protein sequence ID" value="MCK8624095.1"/>
    <property type="molecule type" value="Genomic_DNA"/>
</dbReference>
<dbReference type="InterPro" id="IPR036514">
    <property type="entry name" value="SGNH_hydro_sf"/>
</dbReference>
<sequence length="300" mass="34244">MKRIIKYLCLIAISCIALLAYFSININNKNVHHVNKTEQSNDSQHVVKSMNLVAIGDSLTQGVGDVSNNGGYVPRIKQLFDNRLGIDLNVKNYGIAGERSDQINQRVLNKKNIQQDIKNANIVVITVGGNDLLQALQKNALISNENTFRKNMTKTLDTYQSNLNKLLHSIKQYNDNCNIYLFGVYNPLYVYFANVDKITDYVNKLNLINSTTANDYKACHYVDINSLTYGQFKTEEQRKSLLKDAKHSNFNVKDFSREESDSKEINDYLSDKDNFHPNDAGYDVMTNNLFKVIKSNEKFN</sequence>
<dbReference type="RefSeq" id="WP_220727807.1">
    <property type="nucleotide sequence ID" value="NZ_BPLM01000001.1"/>
</dbReference>
<protein>
    <submittedName>
        <fullName evidence="1">GDSL-type esterase/lipase family protein</fullName>
    </submittedName>
</protein>
<dbReference type="InterPro" id="IPR001087">
    <property type="entry name" value="GDSL"/>
</dbReference>
<dbReference type="Pfam" id="PF00657">
    <property type="entry name" value="Lipase_GDSL"/>
    <property type="match status" value="1"/>
</dbReference>
<gene>
    <name evidence="1" type="ORF">LNP07_00965</name>
</gene>
<evidence type="ECO:0000313" key="1">
    <source>
        <dbReference type="EMBL" id="MCK8624095.1"/>
    </source>
</evidence>
<keyword evidence="2" id="KW-1185">Reference proteome</keyword>
<proteinExistence type="predicted"/>
<dbReference type="Gene3D" id="3.40.50.1110">
    <property type="entry name" value="SGNH hydrolase"/>
    <property type="match status" value="1"/>
</dbReference>
<name>A0ABT0HZT9_9LACO</name>
<evidence type="ECO:0000313" key="2">
    <source>
        <dbReference type="Proteomes" id="UP001522905"/>
    </source>
</evidence>